<reference evidence="11" key="1">
    <citation type="journal article" date="2014" name="Soil Biol. Biochem.">
        <title>Structure and function of bacterial communities in ageing soils: Insights from the Mendocino ecological staircase.</title>
        <authorList>
            <person name="Uroz S."/>
            <person name="Tech J.J."/>
            <person name="Sawaya N.A."/>
            <person name="Frey-Klett P."/>
            <person name="Leveau J.H.J."/>
        </authorList>
    </citation>
    <scope>NUCLEOTIDE SEQUENCE [LARGE SCALE GENOMIC DNA]</scope>
    <source>
        <strain evidence="11">Cal35</strain>
    </source>
</reference>
<dbReference type="STRING" id="279058.LT85_4532"/>
<dbReference type="GO" id="GO:0006865">
    <property type="term" value="P:amino acid transport"/>
    <property type="evidence" value="ECO:0007669"/>
    <property type="project" value="TreeGrafter"/>
</dbReference>
<comment type="subcellular location">
    <subcellularLocation>
        <location evidence="1">Cell inner membrane</location>
        <topology evidence="1">Multi-pass membrane protein</topology>
    </subcellularLocation>
    <subcellularLocation>
        <location evidence="8">Cell membrane</location>
        <topology evidence="8">Multi-pass membrane protein</topology>
    </subcellularLocation>
</comment>
<evidence type="ECO:0000256" key="2">
    <source>
        <dbReference type="ARBA" id="ARBA00010072"/>
    </source>
</evidence>
<evidence type="ECO:0000313" key="11">
    <source>
        <dbReference type="Proteomes" id="UP000030302"/>
    </source>
</evidence>
<dbReference type="PANTHER" id="PTHR30614:SF42">
    <property type="entry name" value="GLUTAMATE_ASPARTATE IMPORT PERMEASE PROTEIN GLTJ"/>
    <property type="match status" value="1"/>
</dbReference>
<evidence type="ECO:0000256" key="7">
    <source>
        <dbReference type="ARBA" id="ARBA00023136"/>
    </source>
</evidence>
<comment type="similarity">
    <text evidence="2">Belongs to the binding-protein-dependent transport system permease family. HisMQ subfamily.</text>
</comment>
<evidence type="ECO:0000313" key="10">
    <source>
        <dbReference type="EMBL" id="AIY43690.1"/>
    </source>
</evidence>
<dbReference type="Gene3D" id="1.10.3720.10">
    <property type="entry name" value="MetI-like"/>
    <property type="match status" value="1"/>
</dbReference>
<keyword evidence="4" id="KW-1003">Cell membrane</keyword>
<dbReference type="GO" id="GO:0043190">
    <property type="term" value="C:ATP-binding cassette (ABC) transporter complex"/>
    <property type="evidence" value="ECO:0007669"/>
    <property type="project" value="InterPro"/>
</dbReference>
<keyword evidence="11" id="KW-1185">Reference proteome</keyword>
<feature type="transmembrane region" description="Helical" evidence="8">
    <location>
        <begin position="108"/>
        <end position="131"/>
    </location>
</feature>
<dbReference type="Pfam" id="PF00528">
    <property type="entry name" value="BPD_transp_1"/>
    <property type="match status" value="1"/>
</dbReference>
<proteinExistence type="inferred from homology"/>
<evidence type="ECO:0000256" key="3">
    <source>
        <dbReference type="ARBA" id="ARBA00022448"/>
    </source>
</evidence>
<dbReference type="SUPFAM" id="SSF161098">
    <property type="entry name" value="MetI-like"/>
    <property type="match status" value="1"/>
</dbReference>
<organism evidence="10 11">
    <name type="scientific">Collimonas arenae</name>
    <dbReference type="NCBI Taxonomy" id="279058"/>
    <lineage>
        <taxon>Bacteria</taxon>
        <taxon>Pseudomonadati</taxon>
        <taxon>Pseudomonadota</taxon>
        <taxon>Betaproteobacteria</taxon>
        <taxon>Burkholderiales</taxon>
        <taxon>Oxalobacteraceae</taxon>
        <taxon>Collimonas</taxon>
    </lineage>
</organism>
<dbReference type="InterPro" id="IPR000515">
    <property type="entry name" value="MetI-like"/>
</dbReference>
<dbReference type="InterPro" id="IPR010065">
    <property type="entry name" value="AA_ABC_transptr_permease_3TM"/>
</dbReference>
<evidence type="ECO:0000256" key="5">
    <source>
        <dbReference type="ARBA" id="ARBA00022692"/>
    </source>
</evidence>
<dbReference type="GO" id="GO:0022857">
    <property type="term" value="F:transmembrane transporter activity"/>
    <property type="evidence" value="ECO:0007669"/>
    <property type="project" value="InterPro"/>
</dbReference>
<dbReference type="PANTHER" id="PTHR30614">
    <property type="entry name" value="MEMBRANE COMPONENT OF AMINO ACID ABC TRANSPORTER"/>
    <property type="match status" value="1"/>
</dbReference>
<dbReference type="EMBL" id="CP009962">
    <property type="protein sequence ID" value="AIY43690.1"/>
    <property type="molecule type" value="Genomic_DNA"/>
</dbReference>
<dbReference type="AlphaFoldDB" id="A0A0A1FJ10"/>
<dbReference type="Proteomes" id="UP000030302">
    <property type="component" value="Chromosome"/>
</dbReference>
<accession>A0A0A1FJ10</accession>
<dbReference type="HOGENOM" id="CLU_019602_1_3_4"/>
<feature type="transmembrane region" description="Helical" evidence="8">
    <location>
        <begin position="71"/>
        <end position="88"/>
    </location>
</feature>
<dbReference type="OrthoDB" id="6534575at2"/>
<feature type="domain" description="ABC transmembrane type-1" evidence="9">
    <location>
        <begin position="29"/>
        <end position="227"/>
    </location>
</feature>
<dbReference type="RefSeq" id="WP_038493371.1">
    <property type="nucleotide sequence ID" value="NZ_CP009962.1"/>
</dbReference>
<evidence type="ECO:0000256" key="4">
    <source>
        <dbReference type="ARBA" id="ARBA00022475"/>
    </source>
</evidence>
<keyword evidence="5 8" id="KW-0812">Transmembrane</keyword>
<feature type="transmembrane region" description="Helical" evidence="8">
    <location>
        <begin position="209"/>
        <end position="230"/>
    </location>
</feature>
<protein>
    <submittedName>
        <fullName evidence="10">Glutamate Aspartate transport system permease protein GltJ</fullName>
    </submittedName>
</protein>
<dbReference type="CDD" id="cd06261">
    <property type="entry name" value="TM_PBP2"/>
    <property type="match status" value="1"/>
</dbReference>
<evidence type="ECO:0000256" key="1">
    <source>
        <dbReference type="ARBA" id="ARBA00004429"/>
    </source>
</evidence>
<dbReference type="KEGG" id="care:LT85_4532"/>
<evidence type="ECO:0000259" key="9">
    <source>
        <dbReference type="PROSITE" id="PS50928"/>
    </source>
</evidence>
<keyword evidence="3 8" id="KW-0813">Transport</keyword>
<keyword evidence="7 8" id="KW-0472">Membrane</keyword>
<evidence type="ECO:0000256" key="6">
    <source>
        <dbReference type="ARBA" id="ARBA00022989"/>
    </source>
</evidence>
<dbReference type="NCBIfam" id="TIGR01726">
    <property type="entry name" value="HEQRo_perm_3TM"/>
    <property type="match status" value="1"/>
</dbReference>
<dbReference type="PROSITE" id="PS50928">
    <property type="entry name" value="ABC_TM1"/>
    <property type="match status" value="1"/>
</dbReference>
<dbReference type="InterPro" id="IPR043429">
    <property type="entry name" value="ArtM/GltK/GlnP/TcyL/YhdX-like"/>
</dbReference>
<feature type="transmembrane region" description="Helical" evidence="8">
    <location>
        <begin position="31"/>
        <end position="50"/>
    </location>
</feature>
<name>A0A0A1FJ10_9BURK</name>
<evidence type="ECO:0000256" key="8">
    <source>
        <dbReference type="RuleBase" id="RU363032"/>
    </source>
</evidence>
<dbReference type="InterPro" id="IPR035906">
    <property type="entry name" value="MetI-like_sf"/>
</dbReference>
<sequence length="250" mass="27417">MHYNWNWGIFWQESPDGVSTYMDTLLAGLKWTLALSISAWIMALVIGTVIGTIRTMPNKWAVRLANGYVELFRNIPLIVQMFLWYFVMPEIVPASIGNWLKSLPNASFITAFLALGFFTSSRIAVQVSAGINALPRGQKLAGTALGLTLPQTYRYVLLPMSFRIIIPSLTNEFAAIIKNSSVALTIGLVELTAATYSMREFTFQTFESLTGATVIYVLISGIALLLARWLEKAIAIPGFIASGSANTGGH</sequence>
<gene>
    <name evidence="10" type="primary">gltJ</name>
    <name evidence="10" type="ORF">LT85_4532</name>
</gene>
<keyword evidence="6 8" id="KW-1133">Transmembrane helix</keyword>